<reference evidence="1 2" key="1">
    <citation type="journal article" date="2012" name="J. Bacteriol.">
        <title>Genome Sequence of Nitratireductor pacificus Type Strain pht-3B.</title>
        <authorList>
            <person name="Lai Q."/>
            <person name="Li G."/>
            <person name="Shao Z."/>
        </authorList>
    </citation>
    <scope>NUCLEOTIDE SEQUENCE [LARGE SCALE GENOMIC DNA]</scope>
    <source>
        <strain evidence="2">pht-3B</strain>
    </source>
</reference>
<evidence type="ECO:0008006" key="3">
    <source>
        <dbReference type="Google" id="ProtNLM"/>
    </source>
</evidence>
<evidence type="ECO:0000313" key="1">
    <source>
        <dbReference type="EMBL" id="EKF20110.1"/>
    </source>
</evidence>
<name>K2MHC1_9HYPH</name>
<proteinExistence type="predicted"/>
<gene>
    <name evidence="1" type="ORF">NA2_04951</name>
</gene>
<dbReference type="Proteomes" id="UP000006786">
    <property type="component" value="Unassembled WGS sequence"/>
</dbReference>
<dbReference type="EMBL" id="AMRM01000004">
    <property type="protein sequence ID" value="EKF20110.1"/>
    <property type="molecule type" value="Genomic_DNA"/>
</dbReference>
<sequence length="218" mass="25714">MVIGGILLRSADAHKFSSAVSEIYKPYRWPESIQWKSTSKAKVEAYKAVIDLVAEWRYARRLDFGCIVFDSRKIDHDKYNESDPEKGFFKFLYQHHLKWSRHYGKSAKFRCFHGNMETGYDLSELHKCLNNSIKITLPVMRRPYIQVDFLPVKQTRCMQVADLLIGAVGYACNGKFESEPSTPRAEVYRYMKHVFAWPDWSAETVWPEFGFHIWHFRL</sequence>
<organism evidence="1 2">
    <name type="scientific">Nitratireductor pacificus pht-3B</name>
    <dbReference type="NCBI Taxonomy" id="391937"/>
    <lineage>
        <taxon>Bacteria</taxon>
        <taxon>Pseudomonadati</taxon>
        <taxon>Pseudomonadota</taxon>
        <taxon>Alphaproteobacteria</taxon>
        <taxon>Hyphomicrobiales</taxon>
        <taxon>Phyllobacteriaceae</taxon>
        <taxon>Nitratireductor</taxon>
    </lineage>
</organism>
<dbReference type="AlphaFoldDB" id="K2MHC1"/>
<keyword evidence="2" id="KW-1185">Reference proteome</keyword>
<protein>
    <recommendedName>
        <fullName evidence="3">DUF3800 domain-containing protein</fullName>
    </recommendedName>
</protein>
<evidence type="ECO:0000313" key="2">
    <source>
        <dbReference type="Proteomes" id="UP000006786"/>
    </source>
</evidence>
<accession>K2MHC1</accession>
<comment type="caution">
    <text evidence="1">The sequence shown here is derived from an EMBL/GenBank/DDBJ whole genome shotgun (WGS) entry which is preliminary data.</text>
</comment>